<dbReference type="PROSITE" id="PS50088">
    <property type="entry name" value="ANK_REPEAT"/>
    <property type="match status" value="6"/>
</dbReference>
<feature type="repeat" description="ANK" evidence="1">
    <location>
        <begin position="84"/>
        <end position="116"/>
    </location>
</feature>
<keyword evidence="1" id="KW-0040">ANK repeat</keyword>
<sequence>PAGMPIARERIDSLQICKLIQCVRDRNRDQIRKLVASGIPQLVNYGEPQDGETPLIVAAKENDEDMVEFLIKEMGALPDFGDRGGVTPAMRAAEQGFVQALEALAKAGADMKARDSSGKNVLFYCIQPTERHAQCMQVALKHEADVNSAANDGRTAFFVACETADKNPACCRALLAHGANPDVVQRASNRTPLMAACASGSAEVALAALMGGADPNRVDKQSWTAAHYAAKGGHLSCLIALSGYGANFDAYDLRQCNPVHEAAAADRALCIKFLGQRGCNPKPKNADGETPRVIAKDKGFKECLKELRKVEKSYGRAGRNCERWALALYDWTVVRGADLQARLQAEFDTSGSGQVTLEDAAQTMLALGAPWTEDCAKKLGPLYDKAKNGSFDYRDFLLAKKYINKLYLMSAYEPKQKKGKGKKGKGGRKKKAKYPFEICVMPDEQMLRTAEGGPPIMFVPQVSNVTDAERFDRDRPPAHPLQDDSVWYVAAPAHTFVNINDAAKHGDLDSIKLALQKGYSTETRDRLFKTPLMVAAHYGNMEVAKFLLEAGADVNARDNFKWTPLHHACHAGLIDMVELLLKNGANIEAVALNGATPLLRAIETSNLNLVEFLLKQGAKASIETKTGEMIHEVVQIWGSAEVIDFIRTKFPIEAAKDGKGKGGKGGGKGGGKKGAAGGGKKSAKGKGSAKGSEGGARRLADSIVQAPAPAPRIEDEEEAHIRRKARILHDANALDGGYEEAEDVTAHPKGHWLEQPDTGSLLASKSRYRQRFGWESDFPDYRNPFQRNIWNKLEVEGAAED</sequence>
<reference evidence="3 4" key="1">
    <citation type="submission" date="2017-06" db="EMBL/GenBank/DDBJ databases">
        <title>A platform for efficient transgenesis in Macrostomum lignano, a flatworm model organism for stem cell research.</title>
        <authorList>
            <person name="Berezikov E."/>
        </authorList>
    </citation>
    <scope>NUCLEOTIDE SEQUENCE [LARGE SCALE GENOMIC DNA]</scope>
    <source>
        <strain evidence="3">DV1</strain>
        <tissue evidence="3">Whole organism</tissue>
    </source>
</reference>
<dbReference type="Gene3D" id="1.10.238.10">
    <property type="entry name" value="EF-hand"/>
    <property type="match status" value="1"/>
</dbReference>
<dbReference type="PRINTS" id="PR01415">
    <property type="entry name" value="ANKYRIN"/>
</dbReference>
<feature type="region of interest" description="Disordered" evidence="2">
    <location>
        <begin position="656"/>
        <end position="714"/>
    </location>
</feature>
<feature type="repeat" description="ANK" evidence="1">
    <location>
        <begin position="50"/>
        <end position="72"/>
    </location>
</feature>
<dbReference type="STRING" id="282301.A0A267F2H8"/>
<dbReference type="Pfam" id="PF12796">
    <property type="entry name" value="Ank_2"/>
    <property type="match status" value="3"/>
</dbReference>
<dbReference type="PANTHER" id="PTHR24127:SF1">
    <property type="entry name" value="ANKYRIN REPEAT AND EF-HAND DOMAIN-CONTAINING PROTEIN 1"/>
    <property type="match status" value="1"/>
</dbReference>
<feature type="non-terminal residue" evidence="3">
    <location>
        <position position="1"/>
    </location>
</feature>
<name>A0A267F2H8_9PLAT</name>
<dbReference type="Proteomes" id="UP000215902">
    <property type="component" value="Unassembled WGS sequence"/>
</dbReference>
<evidence type="ECO:0000313" key="4">
    <source>
        <dbReference type="Proteomes" id="UP000215902"/>
    </source>
</evidence>
<feature type="repeat" description="ANK" evidence="1">
    <location>
        <begin position="527"/>
        <end position="559"/>
    </location>
</feature>
<dbReference type="Gene3D" id="1.25.40.20">
    <property type="entry name" value="Ankyrin repeat-containing domain"/>
    <property type="match status" value="3"/>
</dbReference>
<dbReference type="OrthoDB" id="10071127at2759"/>
<accession>A0A267F2H8</accession>
<dbReference type="SUPFAM" id="SSF47473">
    <property type="entry name" value="EF-hand"/>
    <property type="match status" value="1"/>
</dbReference>
<gene>
    <name evidence="3" type="ORF">BOX15_Mlig028661g1</name>
</gene>
<dbReference type="AlphaFoldDB" id="A0A267F2H8"/>
<dbReference type="InterPro" id="IPR052801">
    <property type="entry name" value="Ankyrin-EF-hand"/>
</dbReference>
<evidence type="ECO:0000256" key="2">
    <source>
        <dbReference type="SAM" id="MobiDB-lite"/>
    </source>
</evidence>
<dbReference type="EMBL" id="NIVC01001435">
    <property type="protein sequence ID" value="PAA67980.1"/>
    <property type="molecule type" value="Genomic_DNA"/>
</dbReference>
<dbReference type="InterPro" id="IPR036770">
    <property type="entry name" value="Ankyrin_rpt-contain_sf"/>
</dbReference>
<feature type="repeat" description="ANK" evidence="1">
    <location>
        <begin position="560"/>
        <end position="592"/>
    </location>
</feature>
<dbReference type="InterPro" id="IPR002110">
    <property type="entry name" value="Ankyrin_rpt"/>
</dbReference>
<dbReference type="SUPFAM" id="SSF48403">
    <property type="entry name" value="Ankyrin repeat"/>
    <property type="match status" value="2"/>
</dbReference>
<proteinExistence type="predicted"/>
<dbReference type="SMART" id="SM00248">
    <property type="entry name" value="ANK"/>
    <property type="match status" value="10"/>
</dbReference>
<feature type="repeat" description="ANK" evidence="1">
    <location>
        <begin position="188"/>
        <end position="220"/>
    </location>
</feature>
<feature type="compositionally biased region" description="Gly residues" evidence="2">
    <location>
        <begin position="663"/>
        <end position="680"/>
    </location>
</feature>
<dbReference type="Pfam" id="PF00023">
    <property type="entry name" value="Ank"/>
    <property type="match status" value="1"/>
</dbReference>
<dbReference type="PANTHER" id="PTHR24127">
    <property type="entry name" value="ANKYRIN REPEAT AND EF-HAND DOMAIN-CONTAINING PROTEIN 1"/>
    <property type="match status" value="1"/>
</dbReference>
<dbReference type="PROSITE" id="PS50297">
    <property type="entry name" value="ANK_REP_REGION"/>
    <property type="match status" value="5"/>
</dbReference>
<organism evidence="3 4">
    <name type="scientific">Macrostomum lignano</name>
    <dbReference type="NCBI Taxonomy" id="282301"/>
    <lineage>
        <taxon>Eukaryota</taxon>
        <taxon>Metazoa</taxon>
        <taxon>Spiralia</taxon>
        <taxon>Lophotrochozoa</taxon>
        <taxon>Platyhelminthes</taxon>
        <taxon>Rhabditophora</taxon>
        <taxon>Macrostomorpha</taxon>
        <taxon>Macrostomida</taxon>
        <taxon>Macrostomidae</taxon>
        <taxon>Macrostomum</taxon>
    </lineage>
</organism>
<feature type="repeat" description="ANK" evidence="1">
    <location>
        <begin position="593"/>
        <end position="625"/>
    </location>
</feature>
<evidence type="ECO:0000256" key="1">
    <source>
        <dbReference type="PROSITE-ProRule" id="PRU00023"/>
    </source>
</evidence>
<comment type="caution">
    <text evidence="3">The sequence shown here is derived from an EMBL/GenBank/DDBJ whole genome shotgun (WGS) entry which is preliminary data.</text>
</comment>
<evidence type="ECO:0000313" key="3">
    <source>
        <dbReference type="EMBL" id="PAA67980.1"/>
    </source>
</evidence>
<keyword evidence="4" id="KW-1185">Reference proteome</keyword>
<protein>
    <submittedName>
        <fullName evidence="3">Uncharacterized protein</fullName>
    </submittedName>
</protein>
<dbReference type="InterPro" id="IPR011992">
    <property type="entry name" value="EF-hand-dom_pair"/>
</dbReference>